<dbReference type="Pfam" id="PF00098">
    <property type="entry name" value="zf-CCHC"/>
    <property type="match status" value="1"/>
</dbReference>
<dbReference type="AlphaFoldDB" id="A0A2I4FCF4"/>
<gene>
    <name evidence="2" type="primary">LOC108997467</name>
</gene>
<dbReference type="InterPro" id="IPR036875">
    <property type="entry name" value="Znf_CCHC_sf"/>
</dbReference>
<dbReference type="OrthoDB" id="1693600at2759"/>
<accession>A0A2I4FCF4</accession>
<dbReference type="PROSITE" id="PS50158">
    <property type="entry name" value="ZF_CCHC"/>
    <property type="match status" value="1"/>
</dbReference>
<dbReference type="InterPro" id="IPR001878">
    <property type="entry name" value="Znf_CCHC"/>
</dbReference>
<sequence>MSQNLMHNENIKDFDDVSRNLELEAKRLEAVKPNYTAYVVDSSSRKVSRPKRKKSKNVVTAGQIKNVLGTSQRSKRGKHGKNKSKLKCFNCGKNDHFARDCTELKKEQPNT</sequence>
<keyword evidence="1" id="KW-1185">Reference proteome</keyword>
<reference evidence="2" key="1">
    <citation type="submission" date="2025-08" db="UniProtKB">
        <authorList>
            <consortium name="RefSeq"/>
        </authorList>
    </citation>
    <scope>IDENTIFICATION</scope>
    <source>
        <tissue evidence="2">Leaves</tissue>
    </source>
</reference>
<dbReference type="SUPFAM" id="SSF57756">
    <property type="entry name" value="Retrovirus zinc finger-like domains"/>
    <property type="match status" value="1"/>
</dbReference>
<dbReference type="KEGG" id="jre:108997467"/>
<evidence type="ECO:0000313" key="1">
    <source>
        <dbReference type="Proteomes" id="UP000235220"/>
    </source>
</evidence>
<organism evidence="1 2">
    <name type="scientific">Juglans regia</name>
    <name type="common">English walnut</name>
    <dbReference type="NCBI Taxonomy" id="51240"/>
    <lineage>
        <taxon>Eukaryota</taxon>
        <taxon>Viridiplantae</taxon>
        <taxon>Streptophyta</taxon>
        <taxon>Embryophyta</taxon>
        <taxon>Tracheophyta</taxon>
        <taxon>Spermatophyta</taxon>
        <taxon>Magnoliopsida</taxon>
        <taxon>eudicotyledons</taxon>
        <taxon>Gunneridae</taxon>
        <taxon>Pentapetalae</taxon>
        <taxon>rosids</taxon>
        <taxon>fabids</taxon>
        <taxon>Fagales</taxon>
        <taxon>Juglandaceae</taxon>
        <taxon>Juglans</taxon>
    </lineage>
</organism>
<protein>
    <submittedName>
        <fullName evidence="2">Uncharacterized protein LOC108997467</fullName>
    </submittedName>
</protein>
<evidence type="ECO:0000313" key="2">
    <source>
        <dbReference type="RefSeq" id="XP_018829318.1"/>
    </source>
</evidence>
<dbReference type="Proteomes" id="UP000235220">
    <property type="component" value="Unplaced"/>
</dbReference>
<dbReference type="GO" id="GO:0003676">
    <property type="term" value="F:nucleic acid binding"/>
    <property type="evidence" value="ECO:0007669"/>
    <property type="project" value="InterPro"/>
</dbReference>
<proteinExistence type="predicted"/>
<dbReference type="Gramene" id="Jr_Scaffold_23753_00010_p1">
    <property type="protein sequence ID" value="cds.Jr_Scaffold_23753_00010_p1"/>
    <property type="gene ID" value="Jr_Scaffold_23753_00010"/>
</dbReference>
<dbReference type="SMART" id="SM00343">
    <property type="entry name" value="ZnF_C2HC"/>
    <property type="match status" value="1"/>
</dbReference>
<dbReference type="GO" id="GO:0008270">
    <property type="term" value="F:zinc ion binding"/>
    <property type="evidence" value="ECO:0007669"/>
    <property type="project" value="InterPro"/>
</dbReference>
<name>A0A2I4FCF4_JUGRE</name>
<dbReference type="Gene3D" id="4.10.60.10">
    <property type="entry name" value="Zinc finger, CCHC-type"/>
    <property type="match status" value="1"/>
</dbReference>
<dbReference type="GeneID" id="108997467"/>
<dbReference type="RefSeq" id="XP_018829318.1">
    <property type="nucleotide sequence ID" value="XM_018973773.2"/>
</dbReference>